<dbReference type="EMBL" id="SNZH01000007">
    <property type="protein sequence ID" value="TDR43312.1"/>
    <property type="molecule type" value="Genomic_DNA"/>
</dbReference>
<sequence>MKRYWLLLALAPCALPAQAVFLDCLMNDGFQNEIGATPANWKSHLALNNCARKTVVPAASPGLANLSWSTTLATQAQNYANNCNYAHSGAAGVGENLYAGAVSSGFPSNVEIAAAQNWAGEFANYNYATMGCTGQCGHYTQMVWRATSSVGCGSRNCTVNSPFQPPFTNWTLVVCQYSPSGNFTGQRPY</sequence>
<proteinExistence type="predicted"/>
<comment type="caution">
    <text evidence="3">The sequence shown here is derived from an EMBL/GenBank/DDBJ whole genome shotgun (WGS) entry which is preliminary data.</text>
</comment>
<dbReference type="PANTHER" id="PTHR10334">
    <property type="entry name" value="CYSTEINE-RICH SECRETORY PROTEIN-RELATED"/>
    <property type="match status" value="1"/>
</dbReference>
<protein>
    <recommendedName>
        <fullName evidence="2">SCP domain-containing protein</fullName>
    </recommendedName>
</protein>
<dbReference type="InterPro" id="IPR002413">
    <property type="entry name" value="V5_allergen-like"/>
</dbReference>
<organism evidence="3 4">
    <name type="scientific">Tahibacter aquaticus</name>
    <dbReference type="NCBI Taxonomy" id="520092"/>
    <lineage>
        <taxon>Bacteria</taxon>
        <taxon>Pseudomonadati</taxon>
        <taxon>Pseudomonadota</taxon>
        <taxon>Gammaproteobacteria</taxon>
        <taxon>Lysobacterales</taxon>
        <taxon>Rhodanobacteraceae</taxon>
        <taxon>Tahibacter</taxon>
    </lineage>
</organism>
<dbReference type="InterPro" id="IPR001283">
    <property type="entry name" value="CRISP-related"/>
</dbReference>
<dbReference type="PROSITE" id="PS01010">
    <property type="entry name" value="CRISP_2"/>
    <property type="match status" value="1"/>
</dbReference>
<dbReference type="InterPro" id="IPR014044">
    <property type="entry name" value="CAP_dom"/>
</dbReference>
<dbReference type="InterPro" id="IPR018244">
    <property type="entry name" value="Allrgn_V5/Tpx1_CS"/>
</dbReference>
<evidence type="ECO:0000256" key="1">
    <source>
        <dbReference type="SAM" id="SignalP"/>
    </source>
</evidence>
<reference evidence="3 4" key="1">
    <citation type="submission" date="2019-03" db="EMBL/GenBank/DDBJ databases">
        <title>Genomic Encyclopedia of Type Strains, Phase IV (KMG-IV): sequencing the most valuable type-strain genomes for metagenomic binning, comparative biology and taxonomic classification.</title>
        <authorList>
            <person name="Goeker M."/>
        </authorList>
    </citation>
    <scope>NUCLEOTIDE SEQUENCE [LARGE SCALE GENOMIC DNA]</scope>
    <source>
        <strain evidence="3 4">DSM 21667</strain>
    </source>
</reference>
<dbReference type="Gene3D" id="3.40.33.10">
    <property type="entry name" value="CAP"/>
    <property type="match status" value="1"/>
</dbReference>
<dbReference type="SUPFAM" id="SSF55797">
    <property type="entry name" value="PR-1-like"/>
    <property type="match status" value="1"/>
</dbReference>
<dbReference type="PRINTS" id="PR00837">
    <property type="entry name" value="V5TPXLIKE"/>
</dbReference>
<dbReference type="Pfam" id="PF00188">
    <property type="entry name" value="CAP"/>
    <property type="match status" value="1"/>
</dbReference>
<dbReference type="RefSeq" id="WP_166654081.1">
    <property type="nucleotide sequence ID" value="NZ_SNZH01000007.1"/>
</dbReference>
<dbReference type="AlphaFoldDB" id="A0A4R6YXC0"/>
<evidence type="ECO:0000259" key="2">
    <source>
        <dbReference type="SMART" id="SM00198"/>
    </source>
</evidence>
<evidence type="ECO:0000313" key="4">
    <source>
        <dbReference type="Proteomes" id="UP000295293"/>
    </source>
</evidence>
<feature type="domain" description="SCP" evidence="2">
    <location>
        <begin position="39"/>
        <end position="185"/>
    </location>
</feature>
<evidence type="ECO:0000313" key="3">
    <source>
        <dbReference type="EMBL" id="TDR43312.1"/>
    </source>
</evidence>
<name>A0A4R6YXC0_9GAMM</name>
<keyword evidence="4" id="KW-1185">Reference proteome</keyword>
<dbReference type="Proteomes" id="UP000295293">
    <property type="component" value="Unassembled WGS sequence"/>
</dbReference>
<dbReference type="PROSITE" id="PS01009">
    <property type="entry name" value="CRISP_1"/>
    <property type="match status" value="1"/>
</dbReference>
<dbReference type="PRINTS" id="PR00838">
    <property type="entry name" value="V5ALLERGEN"/>
</dbReference>
<feature type="chain" id="PRO_5020361838" description="SCP domain-containing protein" evidence="1">
    <location>
        <begin position="20"/>
        <end position="189"/>
    </location>
</feature>
<dbReference type="GO" id="GO:0005576">
    <property type="term" value="C:extracellular region"/>
    <property type="evidence" value="ECO:0007669"/>
    <property type="project" value="InterPro"/>
</dbReference>
<feature type="signal peptide" evidence="1">
    <location>
        <begin position="1"/>
        <end position="19"/>
    </location>
</feature>
<dbReference type="SMART" id="SM00198">
    <property type="entry name" value="SCP"/>
    <property type="match status" value="1"/>
</dbReference>
<dbReference type="InterPro" id="IPR035940">
    <property type="entry name" value="CAP_sf"/>
</dbReference>
<gene>
    <name evidence="3" type="ORF">DFR29_107326</name>
</gene>
<accession>A0A4R6YXC0</accession>
<keyword evidence="1" id="KW-0732">Signal</keyword>